<dbReference type="Gene3D" id="3.40.50.300">
    <property type="entry name" value="P-loop containing nucleotide triphosphate hydrolases"/>
    <property type="match status" value="1"/>
</dbReference>
<evidence type="ECO:0000313" key="2">
    <source>
        <dbReference type="Proteomes" id="UP000485058"/>
    </source>
</evidence>
<dbReference type="EMBL" id="BLLF01005080">
    <property type="protein sequence ID" value="GFH30704.1"/>
    <property type="molecule type" value="Genomic_DNA"/>
</dbReference>
<name>A0A6A0AF70_HAELA</name>
<proteinExistence type="predicted"/>
<reference evidence="1 2" key="1">
    <citation type="submission" date="2020-02" db="EMBL/GenBank/DDBJ databases">
        <title>Draft genome sequence of Haematococcus lacustris strain NIES-144.</title>
        <authorList>
            <person name="Morimoto D."/>
            <person name="Nakagawa S."/>
            <person name="Yoshida T."/>
            <person name="Sawayama S."/>
        </authorList>
    </citation>
    <scope>NUCLEOTIDE SEQUENCE [LARGE SCALE GENOMIC DNA]</scope>
    <source>
        <strain evidence="1 2">NIES-144</strain>
    </source>
</reference>
<dbReference type="PANTHER" id="PTHR45703:SF36">
    <property type="entry name" value="DYNEIN HEAVY CHAIN, CYTOPLASMIC"/>
    <property type="match status" value="1"/>
</dbReference>
<dbReference type="Pfam" id="PF12775">
    <property type="entry name" value="AAA_7"/>
    <property type="match status" value="1"/>
</dbReference>
<sequence length="134" mass="14640">MADSVMLPLWWRQVAVMWVDDVSSSGRDEFGSQSALELLRQWCATGGWHDETSGAFKHVVDSQLVGAASASPYAKPTSDRFLQYLSLVSLPPISHAGFQLIFTAVLKRHISNLAAMPSGLLPALVAATMDMYKE</sequence>
<protein>
    <submittedName>
        <fullName evidence="1">Uncharacterized protein</fullName>
    </submittedName>
</protein>
<evidence type="ECO:0000313" key="1">
    <source>
        <dbReference type="EMBL" id="GFH30704.1"/>
    </source>
</evidence>
<dbReference type="GO" id="GO:0030286">
    <property type="term" value="C:dynein complex"/>
    <property type="evidence" value="ECO:0007669"/>
    <property type="project" value="InterPro"/>
</dbReference>
<feature type="non-terminal residue" evidence="1">
    <location>
        <position position="1"/>
    </location>
</feature>
<organism evidence="1 2">
    <name type="scientific">Haematococcus lacustris</name>
    <name type="common">Green alga</name>
    <name type="synonym">Haematococcus pluvialis</name>
    <dbReference type="NCBI Taxonomy" id="44745"/>
    <lineage>
        <taxon>Eukaryota</taxon>
        <taxon>Viridiplantae</taxon>
        <taxon>Chlorophyta</taxon>
        <taxon>core chlorophytes</taxon>
        <taxon>Chlorophyceae</taxon>
        <taxon>CS clade</taxon>
        <taxon>Chlamydomonadales</taxon>
        <taxon>Haematococcaceae</taxon>
        <taxon>Haematococcus</taxon>
    </lineage>
</organism>
<comment type="caution">
    <text evidence="1">The sequence shown here is derived from an EMBL/GenBank/DDBJ whole genome shotgun (WGS) entry which is preliminary data.</text>
</comment>
<dbReference type="GO" id="GO:0007018">
    <property type="term" value="P:microtubule-based movement"/>
    <property type="evidence" value="ECO:0007669"/>
    <property type="project" value="InterPro"/>
</dbReference>
<feature type="non-terminal residue" evidence="1">
    <location>
        <position position="134"/>
    </location>
</feature>
<dbReference type="AlphaFoldDB" id="A0A6A0AF70"/>
<dbReference type="Proteomes" id="UP000485058">
    <property type="component" value="Unassembled WGS sequence"/>
</dbReference>
<dbReference type="GO" id="GO:0051959">
    <property type="term" value="F:dynein light intermediate chain binding"/>
    <property type="evidence" value="ECO:0007669"/>
    <property type="project" value="InterPro"/>
</dbReference>
<dbReference type="GO" id="GO:0045505">
    <property type="term" value="F:dynein intermediate chain binding"/>
    <property type="evidence" value="ECO:0007669"/>
    <property type="project" value="InterPro"/>
</dbReference>
<keyword evidence="2" id="KW-1185">Reference proteome</keyword>
<dbReference type="PANTHER" id="PTHR45703">
    <property type="entry name" value="DYNEIN HEAVY CHAIN"/>
    <property type="match status" value="1"/>
</dbReference>
<dbReference type="InterPro" id="IPR026983">
    <property type="entry name" value="DHC"/>
</dbReference>
<dbReference type="InterPro" id="IPR027417">
    <property type="entry name" value="P-loop_NTPase"/>
</dbReference>
<gene>
    <name evidence="1" type="ORF">HaLaN_29603</name>
</gene>
<accession>A0A6A0AF70</accession>